<evidence type="ECO:0000313" key="8">
    <source>
        <dbReference type="EMBL" id="RDK02236.1"/>
    </source>
</evidence>
<keyword evidence="3" id="KW-0805">Transcription regulation</keyword>
<comment type="caution">
    <text evidence="8">The sequence shown here is derived from an EMBL/GenBank/DDBJ whole genome shotgun (WGS) entry which is preliminary data.</text>
</comment>
<reference evidence="9" key="1">
    <citation type="submission" date="2018-05" db="EMBL/GenBank/DDBJ databases">
        <authorList>
            <person name="Feng T."/>
        </authorList>
    </citation>
    <scope>NUCLEOTIDE SEQUENCE [LARGE SCALE GENOMIC DNA]</scope>
    <source>
        <strain evidence="9">S27</strain>
    </source>
</reference>
<dbReference type="GO" id="GO:0008483">
    <property type="term" value="F:transaminase activity"/>
    <property type="evidence" value="ECO:0007669"/>
    <property type="project" value="UniProtKB-KW"/>
</dbReference>
<proteinExistence type="inferred from homology"/>
<evidence type="ECO:0000256" key="5">
    <source>
        <dbReference type="ARBA" id="ARBA00023163"/>
    </source>
</evidence>
<dbReference type="Gene3D" id="1.10.10.10">
    <property type="entry name" value="Winged helix-like DNA-binding domain superfamily/Winged helix DNA-binding domain"/>
    <property type="match status" value="1"/>
</dbReference>
<dbReference type="InterPro" id="IPR051446">
    <property type="entry name" value="HTH_trans_reg/aminotransferase"/>
</dbReference>
<feature type="region of interest" description="Disordered" evidence="6">
    <location>
        <begin position="105"/>
        <end position="125"/>
    </location>
</feature>
<dbReference type="OrthoDB" id="9804020at2"/>
<evidence type="ECO:0000256" key="4">
    <source>
        <dbReference type="ARBA" id="ARBA00023125"/>
    </source>
</evidence>
<dbReference type="AlphaFoldDB" id="A0A370N9E4"/>
<dbReference type="Pfam" id="PF00392">
    <property type="entry name" value="GntR"/>
    <property type="match status" value="1"/>
</dbReference>
<dbReference type="InterPro" id="IPR015421">
    <property type="entry name" value="PyrdxlP-dep_Trfase_major"/>
</dbReference>
<dbReference type="Proteomes" id="UP000254875">
    <property type="component" value="Unassembled WGS sequence"/>
</dbReference>
<evidence type="ECO:0000259" key="7">
    <source>
        <dbReference type="PROSITE" id="PS50949"/>
    </source>
</evidence>
<dbReference type="PANTHER" id="PTHR46577:SF1">
    <property type="entry name" value="HTH-TYPE TRANSCRIPTIONAL REGULATORY PROTEIN GABR"/>
    <property type="match status" value="1"/>
</dbReference>
<keyword evidence="8" id="KW-0032">Aminotransferase</keyword>
<keyword evidence="4" id="KW-0238">DNA-binding</keyword>
<evidence type="ECO:0000256" key="1">
    <source>
        <dbReference type="ARBA" id="ARBA00005384"/>
    </source>
</evidence>
<dbReference type="InterPro" id="IPR000524">
    <property type="entry name" value="Tscrpt_reg_HTH_GntR"/>
</dbReference>
<accession>A0A370N9E4</accession>
<dbReference type="GO" id="GO:0003677">
    <property type="term" value="F:DNA binding"/>
    <property type="evidence" value="ECO:0007669"/>
    <property type="project" value="UniProtKB-KW"/>
</dbReference>
<evidence type="ECO:0000313" key="9">
    <source>
        <dbReference type="Proteomes" id="UP000254875"/>
    </source>
</evidence>
<dbReference type="PROSITE" id="PS50949">
    <property type="entry name" value="HTH_GNTR"/>
    <property type="match status" value="1"/>
</dbReference>
<gene>
    <name evidence="8" type="ORF">DLM46_14365</name>
</gene>
<name>A0A370N9E4_9BURK</name>
<dbReference type="EMBL" id="QHKS01000008">
    <property type="protein sequence ID" value="RDK02236.1"/>
    <property type="molecule type" value="Genomic_DNA"/>
</dbReference>
<evidence type="ECO:0000256" key="6">
    <source>
        <dbReference type="SAM" id="MobiDB-lite"/>
    </source>
</evidence>
<dbReference type="SUPFAM" id="SSF46785">
    <property type="entry name" value="Winged helix' DNA-binding domain"/>
    <property type="match status" value="1"/>
</dbReference>
<dbReference type="InterPro" id="IPR015424">
    <property type="entry name" value="PyrdxlP-dep_Trfase"/>
</dbReference>
<dbReference type="Pfam" id="PF00155">
    <property type="entry name" value="Aminotran_1_2"/>
    <property type="match status" value="1"/>
</dbReference>
<keyword evidence="8" id="KW-0808">Transferase</keyword>
<dbReference type="GO" id="GO:0030170">
    <property type="term" value="F:pyridoxal phosphate binding"/>
    <property type="evidence" value="ECO:0007669"/>
    <property type="project" value="InterPro"/>
</dbReference>
<protein>
    <submittedName>
        <fullName evidence="8">PLP-dependent aminotransferase family protein</fullName>
    </submittedName>
</protein>
<dbReference type="SUPFAM" id="SSF53383">
    <property type="entry name" value="PLP-dependent transferases"/>
    <property type="match status" value="1"/>
</dbReference>
<sequence>MSNVERALGGRKLTQQDLLYESLRRAILDGDIRHGSQLVPTRALAEQLGIARNSVLYAYERLTEEGFITTSRHGSIVSMVSGAGASITTARAGAKAPANRLSQRVAGLPRERSNPDDPTPFRPGVPALDEFPLAQWRASMERAWRSVEPSELGYGNNSGHPALRRSIAEYVRVSRGVRCSPEQVFITAGTQASLDLCACMLADPGDSVWVEDPGYHGAKAAFQAAGLRLVPIPVDAAGIAPTPDHWQQTPPRLMYITPSHQYPLGSVLSLERRWSIIEHAVARGAWIIEDDYDSELRHSGPPLPSIQGLAADTPVIYLGTFSKTMFPALRMGFMIVPANLVADVDEALSEIARQGRVAEQIALADFIDSGKYARHLRRMRRLYQQRRAALVDAIERHMGDLVTISSDSGGMHLTVRLDAPLHDQDVSAAAREHGLHIAALSAFCQPCAQNAARYNGFMLGYAGIKPDEADAWVARLAAVVRGLDRAGTRR</sequence>
<comment type="similarity">
    <text evidence="1">In the C-terminal section; belongs to the class-I pyridoxal-phosphate-dependent aminotransferase family.</text>
</comment>
<keyword evidence="2" id="KW-0663">Pyridoxal phosphate</keyword>
<dbReference type="CDD" id="cd07377">
    <property type="entry name" value="WHTH_GntR"/>
    <property type="match status" value="1"/>
</dbReference>
<dbReference type="PANTHER" id="PTHR46577">
    <property type="entry name" value="HTH-TYPE TRANSCRIPTIONAL REGULATORY PROTEIN GABR"/>
    <property type="match status" value="1"/>
</dbReference>
<dbReference type="SMART" id="SM00345">
    <property type="entry name" value="HTH_GNTR"/>
    <property type="match status" value="1"/>
</dbReference>
<dbReference type="InterPro" id="IPR036390">
    <property type="entry name" value="WH_DNA-bd_sf"/>
</dbReference>
<keyword evidence="5" id="KW-0804">Transcription</keyword>
<evidence type="ECO:0000256" key="3">
    <source>
        <dbReference type="ARBA" id="ARBA00023015"/>
    </source>
</evidence>
<dbReference type="InterPro" id="IPR036388">
    <property type="entry name" value="WH-like_DNA-bd_sf"/>
</dbReference>
<feature type="domain" description="HTH gntR-type" evidence="7">
    <location>
        <begin position="13"/>
        <end position="80"/>
    </location>
</feature>
<dbReference type="CDD" id="cd00609">
    <property type="entry name" value="AAT_like"/>
    <property type="match status" value="1"/>
</dbReference>
<evidence type="ECO:0000256" key="2">
    <source>
        <dbReference type="ARBA" id="ARBA00022898"/>
    </source>
</evidence>
<dbReference type="InterPro" id="IPR004839">
    <property type="entry name" value="Aminotransferase_I/II_large"/>
</dbReference>
<keyword evidence="9" id="KW-1185">Reference proteome</keyword>
<dbReference type="GO" id="GO:0003700">
    <property type="term" value="F:DNA-binding transcription factor activity"/>
    <property type="evidence" value="ECO:0007669"/>
    <property type="project" value="InterPro"/>
</dbReference>
<dbReference type="Gene3D" id="3.40.640.10">
    <property type="entry name" value="Type I PLP-dependent aspartate aminotransferase-like (Major domain)"/>
    <property type="match status" value="1"/>
</dbReference>
<organism evidence="8 9">
    <name type="scientific">Paraburkholderia lacunae</name>
    <dbReference type="NCBI Taxonomy" id="2211104"/>
    <lineage>
        <taxon>Bacteria</taxon>
        <taxon>Pseudomonadati</taxon>
        <taxon>Pseudomonadota</taxon>
        <taxon>Betaproteobacteria</taxon>
        <taxon>Burkholderiales</taxon>
        <taxon>Burkholderiaceae</taxon>
        <taxon>Paraburkholderia</taxon>
    </lineage>
</organism>